<feature type="transmembrane region" description="Helical" evidence="7">
    <location>
        <begin position="405"/>
        <end position="425"/>
    </location>
</feature>
<feature type="domain" description="Amino acid transporter transmembrane" evidence="8">
    <location>
        <begin position="504"/>
        <end position="886"/>
    </location>
</feature>
<dbReference type="PANTHER" id="PTHR22950:SF698">
    <property type="entry name" value="AMINO ACID TRANSPORTER TRANSMEMBRANE DOMAIN-CONTAINING PROTEIN"/>
    <property type="match status" value="1"/>
</dbReference>
<name>A0AAQ3U111_PASNO</name>
<gene>
    <name evidence="9" type="ORF">U9M48_029208</name>
</gene>
<feature type="transmembrane region" description="Helical" evidence="7">
    <location>
        <begin position="181"/>
        <end position="201"/>
    </location>
</feature>
<feature type="transmembrane region" description="Helical" evidence="7">
    <location>
        <begin position="366"/>
        <end position="384"/>
    </location>
</feature>
<evidence type="ECO:0000259" key="8">
    <source>
        <dbReference type="Pfam" id="PF01490"/>
    </source>
</evidence>
<feature type="region of interest" description="Disordered" evidence="6">
    <location>
        <begin position="1"/>
        <end position="20"/>
    </location>
</feature>
<organism evidence="9 10">
    <name type="scientific">Paspalum notatum var. saurae</name>
    <dbReference type="NCBI Taxonomy" id="547442"/>
    <lineage>
        <taxon>Eukaryota</taxon>
        <taxon>Viridiplantae</taxon>
        <taxon>Streptophyta</taxon>
        <taxon>Embryophyta</taxon>
        <taxon>Tracheophyta</taxon>
        <taxon>Spermatophyta</taxon>
        <taxon>Magnoliopsida</taxon>
        <taxon>Liliopsida</taxon>
        <taxon>Poales</taxon>
        <taxon>Poaceae</taxon>
        <taxon>PACMAD clade</taxon>
        <taxon>Panicoideae</taxon>
        <taxon>Andropogonodae</taxon>
        <taxon>Paspaleae</taxon>
        <taxon>Paspalinae</taxon>
        <taxon>Paspalum</taxon>
    </lineage>
</organism>
<feature type="transmembrane region" description="Helical" evidence="7">
    <location>
        <begin position="322"/>
        <end position="346"/>
    </location>
</feature>
<sequence>MDTIHRCPPARPCTAGRLRHAPPTIHAWRGEEQAPAEPSRAAPRGPAPPAGCVTPCPAGHPRLEKGGQRKKMRKTRGQCASSSLLVQDHLGFLMENNSPPKSGTGLLKTCFNGVNALSGVGILSIPYALSQGGWLSLLVFLTIAIICFYTGILLQRCIDSSSLVKTYPDIGELAFGRKGKIIVATFLYLELYLVAIDFLILEGDNLDKLFPNANFHVAGLKIGSKQGFVLVFSLLVLPTTWLRSLNMLAYVALGGIMASVILIASVLWVGAFDGVGFHEKGVPVNWSGMPTAMSLYAFCFSGHAVFPMIYTSMRNRKTFPTVLLICFIVCTLSYGLTGIMGYLMYGESLRSQVTLNLPSNRIASNVAIYTTLINPFTKFALMVTPIAEAIEESVRGMGKNRTVSVFVRTALVVSVTIVALAVPFFAYVVAFTGAFLCSTVAMLMPCACYLKISSRTSTSSGKKTMRRLELAACLGIIAIGAGVIVVGTYSSLKQINNTPPKSGTGFFKTCFNGVNALSGVGILSIPYALSQGGWLSLLIFLTIAIICFYTGILLQRCIDSSSLVKTYPDIGELAFGRKGKIIVAVFLYLELYLVAIDFLILEGDNLEKLFPNAKFHVAGLKIGSKQGFVLIFSLLVLPTTWLRSLNMLAYVALGGVMASVILIASVLWVGAFDGVGFHEKGVPVNWSGMPTAMSLYAFCFSGHAVFPMIYTGMRNRKIFPTVLLICFIICTLSYGLTGVMGYLMYGRSLRSQVTLNLPSNRIASNVAIYTTLINPFTKFALLVTPIAEAVEESLRAGKNRTVSVFVRTALVVSTTIVALAVPFFAYVVALTGAFLSSTMTMLLPCACYLKISSRNSTSTGKKTRRLELVACLGIIVIGAGVIVVGTYSSLKQIVRSF</sequence>
<evidence type="ECO:0000256" key="7">
    <source>
        <dbReference type="SAM" id="Phobius"/>
    </source>
</evidence>
<dbReference type="AlphaFoldDB" id="A0AAQ3U111"/>
<evidence type="ECO:0000256" key="3">
    <source>
        <dbReference type="ARBA" id="ARBA00022970"/>
    </source>
</evidence>
<evidence type="ECO:0000256" key="2">
    <source>
        <dbReference type="ARBA" id="ARBA00022692"/>
    </source>
</evidence>
<dbReference type="InterPro" id="IPR013057">
    <property type="entry name" value="AA_transpt_TM"/>
</dbReference>
<feature type="transmembrane region" description="Helical" evidence="7">
    <location>
        <begin position="213"/>
        <end position="236"/>
    </location>
</feature>
<dbReference type="PANTHER" id="PTHR22950">
    <property type="entry name" value="AMINO ACID TRANSPORTER"/>
    <property type="match status" value="1"/>
</dbReference>
<dbReference type="GO" id="GO:0015179">
    <property type="term" value="F:L-amino acid transmembrane transporter activity"/>
    <property type="evidence" value="ECO:0007669"/>
    <property type="project" value="TreeGrafter"/>
</dbReference>
<feature type="transmembrane region" description="Helical" evidence="7">
    <location>
        <begin position="802"/>
        <end position="821"/>
    </location>
</feature>
<dbReference type="GO" id="GO:0005774">
    <property type="term" value="C:vacuolar membrane"/>
    <property type="evidence" value="ECO:0007669"/>
    <property type="project" value="TreeGrafter"/>
</dbReference>
<keyword evidence="2 7" id="KW-0812">Transmembrane</keyword>
<feature type="transmembrane region" description="Helical" evidence="7">
    <location>
        <begin position="691"/>
        <end position="710"/>
    </location>
</feature>
<feature type="transmembrane region" description="Helical" evidence="7">
    <location>
        <begin position="581"/>
        <end position="601"/>
    </location>
</feature>
<dbReference type="Proteomes" id="UP001341281">
    <property type="component" value="Chromosome 06"/>
</dbReference>
<feature type="transmembrane region" description="Helical" evidence="7">
    <location>
        <begin position="431"/>
        <end position="450"/>
    </location>
</feature>
<keyword evidence="5 7" id="KW-0472">Membrane</keyword>
<evidence type="ECO:0000313" key="10">
    <source>
        <dbReference type="Proteomes" id="UP001341281"/>
    </source>
</evidence>
<feature type="compositionally biased region" description="Low complexity" evidence="6">
    <location>
        <begin position="35"/>
        <end position="44"/>
    </location>
</feature>
<reference evidence="9 10" key="1">
    <citation type="submission" date="2024-02" db="EMBL/GenBank/DDBJ databases">
        <title>High-quality chromosome-scale genome assembly of Pensacola bahiagrass (Paspalum notatum Flugge var. saurae).</title>
        <authorList>
            <person name="Vega J.M."/>
            <person name="Podio M."/>
            <person name="Orjuela J."/>
            <person name="Siena L.A."/>
            <person name="Pessino S.C."/>
            <person name="Combes M.C."/>
            <person name="Mariac C."/>
            <person name="Albertini E."/>
            <person name="Pupilli F."/>
            <person name="Ortiz J.P.A."/>
            <person name="Leblanc O."/>
        </authorList>
    </citation>
    <scope>NUCLEOTIDE SEQUENCE [LARGE SCALE GENOMIC DNA]</scope>
    <source>
        <strain evidence="9">R1</strain>
        <tissue evidence="9">Leaf</tissue>
    </source>
</reference>
<evidence type="ECO:0000313" key="9">
    <source>
        <dbReference type="EMBL" id="WVZ81877.1"/>
    </source>
</evidence>
<feature type="transmembrane region" description="Helical" evidence="7">
    <location>
        <begin position="869"/>
        <end position="890"/>
    </location>
</feature>
<feature type="transmembrane region" description="Helical" evidence="7">
    <location>
        <begin position="827"/>
        <end position="849"/>
    </location>
</feature>
<evidence type="ECO:0000256" key="6">
    <source>
        <dbReference type="SAM" id="MobiDB-lite"/>
    </source>
</evidence>
<feature type="domain" description="Amino acid transporter transmembrane" evidence="8">
    <location>
        <begin position="104"/>
        <end position="487"/>
    </location>
</feature>
<feature type="transmembrane region" description="Helical" evidence="7">
    <location>
        <begin position="533"/>
        <end position="554"/>
    </location>
</feature>
<feature type="transmembrane region" description="Helical" evidence="7">
    <location>
        <begin position="722"/>
        <end position="746"/>
    </location>
</feature>
<comment type="subcellular location">
    <subcellularLocation>
        <location evidence="1">Membrane</location>
        <topology evidence="1">Multi-pass membrane protein</topology>
    </subcellularLocation>
</comment>
<evidence type="ECO:0000256" key="1">
    <source>
        <dbReference type="ARBA" id="ARBA00004141"/>
    </source>
</evidence>
<evidence type="ECO:0000256" key="5">
    <source>
        <dbReference type="ARBA" id="ARBA00023136"/>
    </source>
</evidence>
<keyword evidence="3" id="KW-0029">Amino-acid transport</keyword>
<feature type="transmembrane region" description="Helical" evidence="7">
    <location>
        <begin position="470"/>
        <end position="492"/>
    </location>
</feature>
<dbReference type="EMBL" id="CP144750">
    <property type="protein sequence ID" value="WVZ81877.1"/>
    <property type="molecule type" value="Genomic_DNA"/>
</dbReference>
<keyword evidence="4 7" id="KW-1133">Transmembrane helix</keyword>
<feature type="transmembrane region" description="Helical" evidence="7">
    <location>
        <begin position="648"/>
        <end position="671"/>
    </location>
</feature>
<feature type="region of interest" description="Disordered" evidence="6">
    <location>
        <begin position="31"/>
        <end position="74"/>
    </location>
</feature>
<feature type="transmembrane region" description="Helical" evidence="7">
    <location>
        <begin position="613"/>
        <end position="636"/>
    </location>
</feature>
<feature type="transmembrane region" description="Helical" evidence="7">
    <location>
        <begin position="291"/>
        <end position="310"/>
    </location>
</feature>
<protein>
    <recommendedName>
        <fullName evidence="8">Amino acid transporter transmembrane domain-containing protein</fullName>
    </recommendedName>
</protein>
<dbReference type="Gene3D" id="1.20.1740.10">
    <property type="entry name" value="Amino acid/polyamine transporter I"/>
    <property type="match status" value="1"/>
</dbReference>
<evidence type="ECO:0000256" key="4">
    <source>
        <dbReference type="ARBA" id="ARBA00022989"/>
    </source>
</evidence>
<dbReference type="Pfam" id="PF01490">
    <property type="entry name" value="Aa_trans"/>
    <property type="match status" value="2"/>
</dbReference>
<keyword evidence="10" id="KW-1185">Reference proteome</keyword>
<keyword evidence="3" id="KW-0813">Transport</keyword>
<feature type="transmembrane region" description="Helical" evidence="7">
    <location>
        <begin position="135"/>
        <end position="154"/>
    </location>
</feature>
<proteinExistence type="predicted"/>
<feature type="transmembrane region" description="Helical" evidence="7">
    <location>
        <begin position="766"/>
        <end position="790"/>
    </location>
</feature>
<feature type="transmembrane region" description="Helical" evidence="7">
    <location>
        <begin position="248"/>
        <end position="271"/>
    </location>
</feature>
<accession>A0AAQ3U111</accession>